<dbReference type="Proteomes" id="UP000516437">
    <property type="component" value="Unassembled WGS sequence"/>
</dbReference>
<dbReference type="GO" id="GO:0003713">
    <property type="term" value="F:transcription coactivator activity"/>
    <property type="evidence" value="ECO:0007669"/>
    <property type="project" value="TreeGrafter"/>
</dbReference>
<dbReference type="Pfam" id="PF12767">
    <property type="entry name" value="SAGA-Tad1"/>
    <property type="match status" value="1"/>
</dbReference>
<reference evidence="5 6" key="1">
    <citation type="journal article" date="2019" name="Plant Biotechnol. J.">
        <title>The red bayberry genome and genetic basis of sex determination.</title>
        <authorList>
            <person name="Jia H.M."/>
            <person name="Jia H.J."/>
            <person name="Cai Q.L."/>
            <person name="Wang Y."/>
            <person name="Zhao H.B."/>
            <person name="Yang W.F."/>
            <person name="Wang G.Y."/>
            <person name="Li Y.H."/>
            <person name="Zhan D.L."/>
            <person name="Shen Y.T."/>
            <person name="Niu Q.F."/>
            <person name="Chang L."/>
            <person name="Qiu J."/>
            <person name="Zhao L."/>
            <person name="Xie H.B."/>
            <person name="Fu W.Y."/>
            <person name="Jin J."/>
            <person name="Li X.W."/>
            <person name="Jiao Y."/>
            <person name="Zhou C.C."/>
            <person name="Tu T."/>
            <person name="Chai C.Y."/>
            <person name="Gao J.L."/>
            <person name="Fan L.J."/>
            <person name="van de Weg E."/>
            <person name="Wang J.Y."/>
            <person name="Gao Z.S."/>
        </authorList>
    </citation>
    <scope>NUCLEOTIDE SEQUENCE [LARGE SCALE GENOMIC DNA]</scope>
    <source>
        <tissue evidence="5">Leaves</tissue>
    </source>
</reference>
<proteinExistence type="predicted"/>
<name>A0A6A1ULT5_9ROSI</name>
<keyword evidence="2" id="KW-0805">Transcription regulation</keyword>
<dbReference type="AlphaFoldDB" id="A0A6A1ULT5"/>
<keyword evidence="4" id="KW-0539">Nucleus</keyword>
<dbReference type="PANTHER" id="PTHR21277:SF5">
    <property type="entry name" value="TRANSCRIPTIONAL ADAPTER 1"/>
    <property type="match status" value="1"/>
</dbReference>
<protein>
    <recommendedName>
        <fullName evidence="7">Transcriptional coactivator Hfi1/Transcriptional adapter 1</fullName>
    </recommendedName>
</protein>
<comment type="caution">
    <text evidence="5">The sequence shown here is derived from an EMBL/GenBank/DDBJ whole genome shotgun (WGS) entry which is preliminary data.</text>
</comment>
<dbReference type="PANTHER" id="PTHR21277">
    <property type="entry name" value="TRANSCRIPTIONAL ADAPTER 1"/>
    <property type="match status" value="1"/>
</dbReference>
<comment type="subcellular location">
    <subcellularLocation>
        <location evidence="1">Nucleus</location>
    </subcellularLocation>
</comment>
<gene>
    <name evidence="5" type="ORF">CJ030_MR0G003826</name>
</gene>
<dbReference type="CDD" id="cd22933">
    <property type="entry name" value="HFD_HFI1"/>
    <property type="match status" value="1"/>
</dbReference>
<evidence type="ECO:0000256" key="1">
    <source>
        <dbReference type="ARBA" id="ARBA00004123"/>
    </source>
</evidence>
<evidence type="ECO:0008006" key="7">
    <source>
        <dbReference type="Google" id="ProtNLM"/>
    </source>
</evidence>
<keyword evidence="6" id="KW-1185">Reference proteome</keyword>
<dbReference type="EMBL" id="RXIC02000071">
    <property type="protein sequence ID" value="KAB1201365.1"/>
    <property type="molecule type" value="Genomic_DNA"/>
</dbReference>
<evidence type="ECO:0000256" key="3">
    <source>
        <dbReference type="ARBA" id="ARBA00023163"/>
    </source>
</evidence>
<keyword evidence="3" id="KW-0804">Transcription</keyword>
<evidence type="ECO:0000313" key="5">
    <source>
        <dbReference type="EMBL" id="KAB1201365.1"/>
    </source>
</evidence>
<dbReference type="GO" id="GO:0006357">
    <property type="term" value="P:regulation of transcription by RNA polymerase II"/>
    <property type="evidence" value="ECO:0007669"/>
    <property type="project" value="TreeGrafter"/>
</dbReference>
<evidence type="ECO:0000256" key="2">
    <source>
        <dbReference type="ARBA" id="ARBA00023015"/>
    </source>
</evidence>
<sequence length="423" mass="46664">MQPQQSSRIDLVDLKAQIVKKLGVNKSKLYFYHLNRFLSDKLSKSQFESFCIRAFGRENLPLHNQLIISILKNACQAKTPPLIHLPGPQKSGIQTATNCSPGGEDAHEQSGAGAVLPVQNPNVPVWSNGVLSASPRKGRSTIRDRKIRDRPSPLGPNGKVECVSHQSMGTEDSSSKFNVENGDLTLCDYQRPVQQLRTVAEPHENEREGVVQRPAEKPRIYSKDQTAGGVTEDGEEVEKSNRLSFSRNPLLAPLGIPFCSASVGGARRAMPLGSSGDFISYYHSGGLSDTDMLRKRMEQIATAQGLGGVSMECANMLNNMLDVYLKQLIRSCVELVGARCTHELKKHPAHKQQIQGKIINGMWPSNHLHVQSTGGSMEVMQEQGPQCSISLLDFKVAMELNPQQLGEDWPLLLEKICMQSFEE</sequence>
<organism evidence="5 6">
    <name type="scientific">Morella rubra</name>
    <name type="common">Chinese bayberry</name>
    <dbReference type="NCBI Taxonomy" id="262757"/>
    <lineage>
        <taxon>Eukaryota</taxon>
        <taxon>Viridiplantae</taxon>
        <taxon>Streptophyta</taxon>
        <taxon>Embryophyta</taxon>
        <taxon>Tracheophyta</taxon>
        <taxon>Spermatophyta</taxon>
        <taxon>Magnoliopsida</taxon>
        <taxon>eudicotyledons</taxon>
        <taxon>Gunneridae</taxon>
        <taxon>Pentapetalae</taxon>
        <taxon>rosids</taxon>
        <taxon>fabids</taxon>
        <taxon>Fagales</taxon>
        <taxon>Myricaceae</taxon>
        <taxon>Morella</taxon>
    </lineage>
</organism>
<dbReference type="OrthoDB" id="10264870at2759"/>
<dbReference type="InterPro" id="IPR024738">
    <property type="entry name" value="Hfi1/Tada1"/>
</dbReference>
<accession>A0A6A1ULT5</accession>
<evidence type="ECO:0000313" key="6">
    <source>
        <dbReference type="Proteomes" id="UP000516437"/>
    </source>
</evidence>
<evidence type="ECO:0000256" key="4">
    <source>
        <dbReference type="ARBA" id="ARBA00023242"/>
    </source>
</evidence>
<dbReference type="GO" id="GO:0005634">
    <property type="term" value="C:nucleus"/>
    <property type="evidence" value="ECO:0007669"/>
    <property type="project" value="UniProtKB-SubCell"/>
</dbReference>
<dbReference type="GO" id="GO:0000124">
    <property type="term" value="C:SAGA complex"/>
    <property type="evidence" value="ECO:0007669"/>
    <property type="project" value="TreeGrafter"/>
</dbReference>